<dbReference type="SMART" id="SM00419">
    <property type="entry name" value="HTH_CRP"/>
    <property type="match status" value="1"/>
</dbReference>
<evidence type="ECO:0000313" key="6">
    <source>
        <dbReference type="Proteomes" id="UP000290174"/>
    </source>
</evidence>
<dbReference type="Pfam" id="PF00027">
    <property type="entry name" value="cNMP_binding"/>
    <property type="match status" value="1"/>
</dbReference>
<comment type="caution">
    <text evidence="5">The sequence shown here is derived from an EMBL/GenBank/DDBJ whole genome shotgun (WGS) entry which is preliminary data.</text>
</comment>
<gene>
    <name evidence="5" type="ORF">EAS61_32070</name>
</gene>
<dbReference type="InterPro" id="IPR014710">
    <property type="entry name" value="RmlC-like_jellyroll"/>
</dbReference>
<dbReference type="SUPFAM" id="SSF46785">
    <property type="entry name" value="Winged helix' DNA-binding domain"/>
    <property type="match status" value="1"/>
</dbReference>
<dbReference type="InterPro" id="IPR012318">
    <property type="entry name" value="HTH_CRP"/>
</dbReference>
<keyword evidence="3" id="KW-0804">Transcription</keyword>
<sequence length="273" mass="30490">MDKAHDVLIRNLWEHTALAEEDVAEIRALTFTVRDFAPNEDFIRQGDEPEHSALVVSGMVARYHLLGSGRRQYLAFHLTGDLPDAQGLFIDEMDHGLSALGPASIAFIPHRELFAAFRRRPTLGFAVWRETLLDAAIFREAITNNSARPMQARMAHLFCELFYRARAAQLVRGNRCRMPISLAQLGETLGMAIATVNRTLADLRRSEAMDLRDGELIVLKWRELQRLGDFIPAYLHLKASIGTVTACAPVRGPARAGNNSLPGTSFMKRGRCP</sequence>
<dbReference type="RefSeq" id="WP_128956797.1">
    <property type="nucleotide sequence ID" value="NZ_RKMK01000043.1"/>
</dbReference>
<accession>A0A4Q0QBC8</accession>
<name>A0A4Q0QBC8_9BRAD</name>
<dbReference type="SUPFAM" id="SSF51206">
    <property type="entry name" value="cAMP-binding domain-like"/>
    <property type="match status" value="1"/>
</dbReference>
<dbReference type="InterPro" id="IPR000595">
    <property type="entry name" value="cNMP-bd_dom"/>
</dbReference>
<protein>
    <submittedName>
        <fullName evidence="5">Crp/Fnr family transcriptional regulator</fullName>
    </submittedName>
</protein>
<evidence type="ECO:0000259" key="4">
    <source>
        <dbReference type="PROSITE" id="PS51063"/>
    </source>
</evidence>
<dbReference type="Proteomes" id="UP000290174">
    <property type="component" value="Unassembled WGS sequence"/>
</dbReference>
<evidence type="ECO:0000256" key="1">
    <source>
        <dbReference type="ARBA" id="ARBA00023015"/>
    </source>
</evidence>
<dbReference type="Gene3D" id="2.60.120.10">
    <property type="entry name" value="Jelly Rolls"/>
    <property type="match status" value="1"/>
</dbReference>
<dbReference type="PROSITE" id="PS51063">
    <property type="entry name" value="HTH_CRP_2"/>
    <property type="match status" value="1"/>
</dbReference>
<organism evidence="5 6">
    <name type="scientific">Bradyrhizobium zhanjiangense</name>
    <dbReference type="NCBI Taxonomy" id="1325107"/>
    <lineage>
        <taxon>Bacteria</taxon>
        <taxon>Pseudomonadati</taxon>
        <taxon>Pseudomonadota</taxon>
        <taxon>Alphaproteobacteria</taxon>
        <taxon>Hyphomicrobiales</taxon>
        <taxon>Nitrobacteraceae</taxon>
        <taxon>Bradyrhizobium</taxon>
    </lineage>
</organism>
<evidence type="ECO:0000256" key="3">
    <source>
        <dbReference type="ARBA" id="ARBA00023163"/>
    </source>
</evidence>
<dbReference type="InterPro" id="IPR018490">
    <property type="entry name" value="cNMP-bd_dom_sf"/>
</dbReference>
<proteinExistence type="predicted"/>
<dbReference type="EMBL" id="RKMK01000043">
    <property type="protein sequence ID" value="RXG87116.1"/>
    <property type="molecule type" value="Genomic_DNA"/>
</dbReference>
<evidence type="ECO:0000256" key="2">
    <source>
        <dbReference type="ARBA" id="ARBA00023125"/>
    </source>
</evidence>
<dbReference type="Pfam" id="PF13545">
    <property type="entry name" value="HTH_Crp_2"/>
    <property type="match status" value="1"/>
</dbReference>
<keyword evidence="2" id="KW-0238">DNA-binding</keyword>
<dbReference type="AlphaFoldDB" id="A0A4Q0QBC8"/>
<dbReference type="GO" id="GO:0006355">
    <property type="term" value="P:regulation of DNA-templated transcription"/>
    <property type="evidence" value="ECO:0007669"/>
    <property type="project" value="InterPro"/>
</dbReference>
<reference evidence="5 6" key="1">
    <citation type="submission" date="2018-11" db="EMBL/GenBank/DDBJ databases">
        <title>Bradyrhizobium sp. nov., isolated from effective nodules of peanut in China.</title>
        <authorList>
            <person name="Li Y."/>
        </authorList>
    </citation>
    <scope>NUCLEOTIDE SEQUENCE [LARGE SCALE GENOMIC DNA]</scope>
    <source>
        <strain evidence="5 6">CCBAU 51770</strain>
    </source>
</reference>
<keyword evidence="1" id="KW-0805">Transcription regulation</keyword>
<dbReference type="CDD" id="cd00038">
    <property type="entry name" value="CAP_ED"/>
    <property type="match status" value="1"/>
</dbReference>
<evidence type="ECO:0000313" key="5">
    <source>
        <dbReference type="EMBL" id="RXG87116.1"/>
    </source>
</evidence>
<feature type="domain" description="HTH crp-type" evidence="4">
    <location>
        <begin position="148"/>
        <end position="222"/>
    </location>
</feature>
<dbReference type="InterPro" id="IPR036390">
    <property type="entry name" value="WH_DNA-bd_sf"/>
</dbReference>
<dbReference type="GO" id="GO:0003677">
    <property type="term" value="F:DNA binding"/>
    <property type="evidence" value="ECO:0007669"/>
    <property type="project" value="UniProtKB-KW"/>
</dbReference>